<evidence type="ECO:0000259" key="12">
    <source>
        <dbReference type="Pfam" id="PF16327"/>
    </source>
</evidence>
<feature type="transmembrane region" description="Helical" evidence="10">
    <location>
        <begin position="310"/>
        <end position="327"/>
    </location>
</feature>
<evidence type="ECO:0000313" key="14">
    <source>
        <dbReference type="Proteomes" id="UP001597483"/>
    </source>
</evidence>
<dbReference type="Proteomes" id="UP001597483">
    <property type="component" value="Unassembled WGS sequence"/>
</dbReference>
<feature type="transmembrane region" description="Helical" evidence="10">
    <location>
        <begin position="348"/>
        <end position="372"/>
    </location>
</feature>
<dbReference type="EMBL" id="JBHUKS010000026">
    <property type="protein sequence ID" value="MFD2472387.1"/>
    <property type="molecule type" value="Genomic_DNA"/>
</dbReference>
<dbReference type="PANTHER" id="PTHR43653">
    <property type="entry name" value="CYTOCHROME C ASSEMBLY PROTEIN-RELATED"/>
    <property type="match status" value="1"/>
</dbReference>
<feature type="transmembrane region" description="Helical" evidence="10">
    <location>
        <begin position="6"/>
        <end position="26"/>
    </location>
</feature>
<keyword evidence="6" id="KW-0201">Cytochrome c-type biogenesis</keyword>
<feature type="transmembrane region" description="Helical" evidence="10">
    <location>
        <begin position="241"/>
        <end position="259"/>
    </location>
</feature>
<feature type="transmembrane region" description="Helical" evidence="10">
    <location>
        <begin position="446"/>
        <end position="466"/>
    </location>
</feature>
<comment type="subcellular location">
    <subcellularLocation>
        <location evidence="1">Cell inner membrane</location>
        <topology evidence="1">Multi-pass membrane protein</topology>
    </subcellularLocation>
</comment>
<dbReference type="Pfam" id="PF16327">
    <property type="entry name" value="CcmF_C"/>
    <property type="match status" value="1"/>
</dbReference>
<comment type="function">
    <text evidence="9">Required for the biogenesis of c-type cytochromes. Possible subunit of a heme lyase.</text>
</comment>
<evidence type="ECO:0000256" key="6">
    <source>
        <dbReference type="ARBA" id="ARBA00022748"/>
    </source>
</evidence>
<dbReference type="InterPro" id="IPR003568">
    <property type="entry name" value="Cyt_c_biogenesis_CcmF"/>
</dbReference>
<dbReference type="GO" id="GO:0016829">
    <property type="term" value="F:lyase activity"/>
    <property type="evidence" value="ECO:0007669"/>
    <property type="project" value="UniProtKB-KW"/>
</dbReference>
<dbReference type="Pfam" id="PF01578">
    <property type="entry name" value="Cytochrom_C_asm"/>
    <property type="match status" value="1"/>
</dbReference>
<comment type="caution">
    <text evidence="13">The sequence shown here is derived from an EMBL/GenBank/DDBJ whole genome shotgun (WGS) entry which is preliminary data.</text>
</comment>
<keyword evidence="8 10" id="KW-0472">Membrane</keyword>
<proteinExistence type="inferred from homology"/>
<dbReference type="InterPro" id="IPR002541">
    <property type="entry name" value="Cyt_c_assembly"/>
</dbReference>
<sequence length="661" mass="68790">MDVFGRTSLLLAFAAAAWGLFAALFGGRRPALAESARASCFAVVLATAAANAAMLAALLSDDFAVRYVAESSSRAAPGLYKVLALWGGAGGSLLLWNLVLAGYGAALACWARRHPHPALRWVFATVAGVQVFFLSLVVVATDPFALAAPVPADGAGLQPLLRSNVLMAVHPPVLYLGLIGFAVPLGFAVAALAERDAADWWVQAARRWVLAAWCFLAAGLCLGALWAYTVLGWGGFWAWDPVENAALLPWLTATAYLHSARLQQRRGILKIWNVGLILATFVLTVLGTFLTRGSLLVSVHAFADSAIGPFFLVFLGTVVVAAFVLVLRRAGRLRSRGKLDAALSRETFFLGNNLVLSVLAAAIGAGMLYPLIVEASSGTEVTVGKPFYTQTTTPLLLLVLLLAGIAPLLPWRKGQPGRLLRRLALPAAAAVVAAAGMRVAGAPGTAVPLGFGLAVFAAAGALSELARSARARYSRGNAVLGSLWTAFVGHAVRRSHGALLAHLGLALAAAGIAASAGLSREAEATLVPGQSAVLAGYRLSYAGAEQHADPERTTLSARLTLGTGDGSEGELSPSIASYRGTTDPIGEPALRRGVWTDLYATLLAVQQPGNQATVRLYVNPGVSWFWAGGALVVIGGFLCGWPVRRRSPSRPGRAAAVGAAP</sequence>
<dbReference type="PRINTS" id="PR01411">
    <property type="entry name" value="CCMFBIOGNSIS"/>
</dbReference>
<keyword evidence="4" id="KW-0997">Cell inner membrane</keyword>
<reference evidence="14" key="1">
    <citation type="journal article" date="2019" name="Int. J. Syst. Evol. Microbiol.">
        <title>The Global Catalogue of Microorganisms (GCM) 10K type strain sequencing project: providing services to taxonomists for standard genome sequencing and annotation.</title>
        <authorList>
            <consortium name="The Broad Institute Genomics Platform"/>
            <consortium name="The Broad Institute Genome Sequencing Center for Infectious Disease"/>
            <person name="Wu L."/>
            <person name="Ma J."/>
        </authorList>
    </citation>
    <scope>NUCLEOTIDE SEQUENCE [LARGE SCALE GENOMIC DNA]</scope>
    <source>
        <strain evidence="14">CGMCC 4.7641</strain>
    </source>
</reference>
<evidence type="ECO:0000256" key="10">
    <source>
        <dbReference type="SAM" id="Phobius"/>
    </source>
</evidence>
<evidence type="ECO:0000256" key="2">
    <source>
        <dbReference type="ARBA" id="ARBA00009186"/>
    </source>
</evidence>
<name>A0ABW5HH06_9PSEU</name>
<evidence type="ECO:0000256" key="9">
    <source>
        <dbReference type="ARBA" id="ARBA00037230"/>
    </source>
</evidence>
<feature type="domain" description="Cytochrome c-type biogenesis protein CcmF C-terminal" evidence="12">
    <location>
        <begin position="312"/>
        <end position="639"/>
    </location>
</feature>
<feature type="transmembrane region" description="Helical" evidence="10">
    <location>
        <begin position="118"/>
        <end position="140"/>
    </location>
</feature>
<dbReference type="PANTHER" id="PTHR43653:SF1">
    <property type="entry name" value="CYTOCHROME C-TYPE BIOGENESIS PROTEIN CCMF"/>
    <property type="match status" value="1"/>
</dbReference>
<dbReference type="RefSeq" id="WP_378310025.1">
    <property type="nucleotide sequence ID" value="NZ_JBHUKS010000026.1"/>
</dbReference>
<dbReference type="PRINTS" id="PR01410">
    <property type="entry name" value="CCBIOGENESIS"/>
</dbReference>
<keyword evidence="5 10" id="KW-0812">Transmembrane</keyword>
<keyword evidence="14" id="KW-1185">Reference proteome</keyword>
<dbReference type="InterPro" id="IPR003567">
    <property type="entry name" value="Cyt_c_biogenesis"/>
</dbReference>
<feature type="transmembrane region" description="Helical" evidence="10">
    <location>
        <begin position="423"/>
        <end position="440"/>
    </location>
</feature>
<keyword evidence="3" id="KW-1003">Cell membrane</keyword>
<feature type="domain" description="Cytochrome c assembly protein" evidence="11">
    <location>
        <begin position="87"/>
        <end position="292"/>
    </location>
</feature>
<keyword evidence="13" id="KW-0456">Lyase</keyword>
<keyword evidence="7 10" id="KW-1133">Transmembrane helix</keyword>
<feature type="transmembrane region" description="Helical" evidence="10">
    <location>
        <begin position="205"/>
        <end position="229"/>
    </location>
</feature>
<dbReference type="InterPro" id="IPR032523">
    <property type="entry name" value="CcmF_C"/>
</dbReference>
<comment type="similarity">
    <text evidence="2">Belongs to the CcmF/CycK/Ccl1/NrfE/CcsA family.</text>
</comment>
<feature type="transmembrane region" description="Helical" evidence="10">
    <location>
        <begin position="392"/>
        <end position="411"/>
    </location>
</feature>
<evidence type="ECO:0000256" key="5">
    <source>
        <dbReference type="ARBA" id="ARBA00022692"/>
    </source>
</evidence>
<feature type="transmembrane region" description="Helical" evidence="10">
    <location>
        <begin position="499"/>
        <end position="518"/>
    </location>
</feature>
<evidence type="ECO:0000256" key="3">
    <source>
        <dbReference type="ARBA" id="ARBA00022475"/>
    </source>
</evidence>
<feature type="transmembrane region" description="Helical" evidence="10">
    <location>
        <begin position="271"/>
        <end position="290"/>
    </location>
</feature>
<organism evidence="13 14">
    <name type="scientific">Amycolatopsis silviterrae</name>
    <dbReference type="NCBI Taxonomy" id="1656914"/>
    <lineage>
        <taxon>Bacteria</taxon>
        <taxon>Bacillati</taxon>
        <taxon>Actinomycetota</taxon>
        <taxon>Actinomycetes</taxon>
        <taxon>Pseudonocardiales</taxon>
        <taxon>Pseudonocardiaceae</taxon>
        <taxon>Amycolatopsis</taxon>
    </lineage>
</organism>
<accession>A0ABW5HH06</accession>
<gene>
    <name evidence="13" type="ORF">ACFSVL_33675</name>
</gene>
<feature type="transmembrane region" description="Helical" evidence="10">
    <location>
        <begin position="173"/>
        <end position="193"/>
    </location>
</feature>
<feature type="transmembrane region" description="Helical" evidence="10">
    <location>
        <begin position="624"/>
        <end position="643"/>
    </location>
</feature>
<feature type="transmembrane region" description="Helical" evidence="10">
    <location>
        <begin position="79"/>
        <end position="106"/>
    </location>
</feature>
<evidence type="ECO:0000256" key="8">
    <source>
        <dbReference type="ARBA" id="ARBA00023136"/>
    </source>
</evidence>
<protein>
    <submittedName>
        <fullName evidence="13">Heme lyase CcmF/NrfE family subunit</fullName>
    </submittedName>
</protein>
<evidence type="ECO:0000259" key="11">
    <source>
        <dbReference type="Pfam" id="PF01578"/>
    </source>
</evidence>
<evidence type="ECO:0000256" key="7">
    <source>
        <dbReference type="ARBA" id="ARBA00022989"/>
    </source>
</evidence>
<evidence type="ECO:0000256" key="4">
    <source>
        <dbReference type="ARBA" id="ARBA00022519"/>
    </source>
</evidence>
<evidence type="ECO:0000256" key="1">
    <source>
        <dbReference type="ARBA" id="ARBA00004429"/>
    </source>
</evidence>
<feature type="transmembrane region" description="Helical" evidence="10">
    <location>
        <begin position="38"/>
        <end position="59"/>
    </location>
</feature>
<evidence type="ECO:0000313" key="13">
    <source>
        <dbReference type="EMBL" id="MFD2472387.1"/>
    </source>
</evidence>